<dbReference type="SUPFAM" id="SSF52833">
    <property type="entry name" value="Thioredoxin-like"/>
    <property type="match status" value="1"/>
</dbReference>
<feature type="signal peptide" evidence="6">
    <location>
        <begin position="1"/>
        <end position="18"/>
    </location>
</feature>
<feature type="domain" description="Redoxin" evidence="7">
    <location>
        <begin position="43"/>
        <end position="163"/>
    </location>
</feature>
<dbReference type="PANTHER" id="PTHR10430:SF16">
    <property type="entry name" value="PEROXIREDOXIN-5, MITOCHONDRIAL"/>
    <property type="match status" value="1"/>
</dbReference>
<keyword evidence="2" id="KW-0575">Peroxidase</keyword>
<gene>
    <name evidence="8" type="ORF">TrLO_g2743</name>
</gene>
<evidence type="ECO:0000256" key="4">
    <source>
        <dbReference type="ARBA" id="ARBA00023002"/>
    </source>
</evidence>
<sequence length="183" mass="19909">MIRQFVLLFALFVAMTDALVSPKIGLDLKPASITLKRGLPDYKSESVELNSLLAGKKVIILTVPGAFTPGCSKSHLPSFVNSFDELKQKGIDSIICTATNDAHVMRFWGENQNCRDKVTMLSDDGGALVDFMGEVKQEPCMKRSNRYTMVVDDGVISGWFPGVGTDGVKAPENAWAPNVLANL</sequence>
<dbReference type="Pfam" id="PF08534">
    <property type="entry name" value="Redoxin"/>
    <property type="match status" value="1"/>
</dbReference>
<dbReference type="GO" id="GO:0042744">
    <property type="term" value="P:hydrogen peroxide catabolic process"/>
    <property type="evidence" value="ECO:0007669"/>
    <property type="project" value="TreeGrafter"/>
</dbReference>
<feature type="active site" description="Cysteine sulfenic acid (-SOH) intermediate" evidence="5">
    <location>
        <position position="71"/>
    </location>
</feature>
<dbReference type="EMBL" id="BRXW01000092">
    <property type="protein sequence ID" value="GMI05864.1"/>
    <property type="molecule type" value="Genomic_DNA"/>
</dbReference>
<dbReference type="InterPro" id="IPR036249">
    <property type="entry name" value="Thioredoxin-like_sf"/>
</dbReference>
<dbReference type="PANTHER" id="PTHR10430">
    <property type="entry name" value="PEROXIREDOXIN"/>
    <property type="match status" value="1"/>
</dbReference>
<dbReference type="GO" id="GO:0005737">
    <property type="term" value="C:cytoplasm"/>
    <property type="evidence" value="ECO:0007669"/>
    <property type="project" value="TreeGrafter"/>
</dbReference>
<dbReference type="Proteomes" id="UP001165122">
    <property type="component" value="Unassembled WGS sequence"/>
</dbReference>
<comment type="similarity">
    <text evidence="1">Belongs to the peroxiredoxin family. Prx5 subfamily.</text>
</comment>
<dbReference type="GO" id="GO:0045454">
    <property type="term" value="P:cell redox homeostasis"/>
    <property type="evidence" value="ECO:0007669"/>
    <property type="project" value="TreeGrafter"/>
</dbReference>
<accession>A0A9W7CJN1</accession>
<dbReference type="Gene3D" id="3.40.30.10">
    <property type="entry name" value="Glutaredoxin"/>
    <property type="match status" value="1"/>
</dbReference>
<dbReference type="AlphaFoldDB" id="A0A9W7CJN1"/>
<dbReference type="GO" id="GO:0008379">
    <property type="term" value="F:thioredoxin peroxidase activity"/>
    <property type="evidence" value="ECO:0007669"/>
    <property type="project" value="InterPro"/>
</dbReference>
<comment type="caution">
    <text evidence="8">The sequence shown here is derived from an EMBL/GenBank/DDBJ whole genome shotgun (WGS) entry which is preliminary data.</text>
</comment>
<evidence type="ECO:0000313" key="9">
    <source>
        <dbReference type="Proteomes" id="UP001165122"/>
    </source>
</evidence>
<evidence type="ECO:0000256" key="3">
    <source>
        <dbReference type="ARBA" id="ARBA00022862"/>
    </source>
</evidence>
<keyword evidence="4" id="KW-0560">Oxidoreductase</keyword>
<evidence type="ECO:0000256" key="1">
    <source>
        <dbReference type="ARBA" id="ARBA00010505"/>
    </source>
</evidence>
<evidence type="ECO:0000313" key="8">
    <source>
        <dbReference type="EMBL" id="GMI05864.1"/>
    </source>
</evidence>
<dbReference type="GO" id="GO:0034599">
    <property type="term" value="P:cellular response to oxidative stress"/>
    <property type="evidence" value="ECO:0007669"/>
    <property type="project" value="InterPro"/>
</dbReference>
<name>A0A9W7CJN1_9STRA</name>
<evidence type="ECO:0000256" key="6">
    <source>
        <dbReference type="SAM" id="SignalP"/>
    </source>
</evidence>
<organism evidence="8 9">
    <name type="scientific">Triparma laevis f. longispina</name>
    <dbReference type="NCBI Taxonomy" id="1714387"/>
    <lineage>
        <taxon>Eukaryota</taxon>
        <taxon>Sar</taxon>
        <taxon>Stramenopiles</taxon>
        <taxon>Ochrophyta</taxon>
        <taxon>Bolidophyceae</taxon>
        <taxon>Parmales</taxon>
        <taxon>Triparmaceae</taxon>
        <taxon>Triparma</taxon>
    </lineage>
</organism>
<keyword evidence="3" id="KW-0049">Antioxidant</keyword>
<evidence type="ECO:0000256" key="2">
    <source>
        <dbReference type="ARBA" id="ARBA00022559"/>
    </source>
</evidence>
<proteinExistence type="inferred from homology"/>
<evidence type="ECO:0000259" key="7">
    <source>
        <dbReference type="Pfam" id="PF08534"/>
    </source>
</evidence>
<protein>
    <recommendedName>
        <fullName evidence="7">Redoxin domain-containing protein</fullName>
    </recommendedName>
</protein>
<reference evidence="9" key="1">
    <citation type="journal article" date="2023" name="Commun. Biol.">
        <title>Genome analysis of Parmales, the sister group of diatoms, reveals the evolutionary specialization of diatoms from phago-mixotrophs to photoautotrophs.</title>
        <authorList>
            <person name="Ban H."/>
            <person name="Sato S."/>
            <person name="Yoshikawa S."/>
            <person name="Yamada K."/>
            <person name="Nakamura Y."/>
            <person name="Ichinomiya M."/>
            <person name="Sato N."/>
            <person name="Blanc-Mathieu R."/>
            <person name="Endo H."/>
            <person name="Kuwata A."/>
            <person name="Ogata H."/>
        </authorList>
    </citation>
    <scope>NUCLEOTIDE SEQUENCE [LARGE SCALE GENOMIC DNA]</scope>
    <source>
        <strain evidence="9">NIES 3700</strain>
    </source>
</reference>
<keyword evidence="9" id="KW-1185">Reference proteome</keyword>
<dbReference type="OrthoDB" id="1882547at2759"/>
<keyword evidence="6" id="KW-0732">Signal</keyword>
<dbReference type="InterPro" id="IPR037944">
    <property type="entry name" value="PRX5-like"/>
</dbReference>
<dbReference type="InterPro" id="IPR013740">
    <property type="entry name" value="Redoxin"/>
</dbReference>
<feature type="chain" id="PRO_5040967664" description="Redoxin domain-containing protein" evidence="6">
    <location>
        <begin position="19"/>
        <end position="183"/>
    </location>
</feature>
<evidence type="ECO:0000256" key="5">
    <source>
        <dbReference type="PIRSR" id="PIRSR637944-1"/>
    </source>
</evidence>